<evidence type="ECO:0000313" key="2">
    <source>
        <dbReference type="Proteomes" id="UP000708148"/>
    </source>
</evidence>
<proteinExistence type="predicted"/>
<sequence length="104" mass="10977">AGPGIGMAIDARQLMTLISGMQQKKKMGAMISTGGDGFTPNPIYNQGSGMPLLGQSAANMGTMPGSGTITPNTFQQQQPDAQVQEQKVIQDLLGEIKRLKSELQ</sequence>
<dbReference type="Proteomes" id="UP000708148">
    <property type="component" value="Unassembled WGS sequence"/>
</dbReference>
<evidence type="ECO:0000313" key="1">
    <source>
        <dbReference type="EMBL" id="CAD7701561.1"/>
    </source>
</evidence>
<comment type="caution">
    <text evidence="1">The sequence shown here is derived from an EMBL/GenBank/DDBJ whole genome shotgun (WGS) entry which is preliminary data.</text>
</comment>
<dbReference type="EMBL" id="CAJHUC010001571">
    <property type="protein sequence ID" value="CAD7701561.1"/>
    <property type="molecule type" value="Genomic_DNA"/>
</dbReference>
<protein>
    <submittedName>
        <fullName evidence="1">Uncharacterized protein</fullName>
    </submittedName>
</protein>
<name>A0A8S1J753_9CHLO</name>
<feature type="non-terminal residue" evidence="1">
    <location>
        <position position="1"/>
    </location>
</feature>
<organism evidence="1 2">
    <name type="scientific">Ostreobium quekettii</name>
    <dbReference type="NCBI Taxonomy" id="121088"/>
    <lineage>
        <taxon>Eukaryota</taxon>
        <taxon>Viridiplantae</taxon>
        <taxon>Chlorophyta</taxon>
        <taxon>core chlorophytes</taxon>
        <taxon>Ulvophyceae</taxon>
        <taxon>TCBD clade</taxon>
        <taxon>Bryopsidales</taxon>
        <taxon>Ostreobineae</taxon>
        <taxon>Ostreobiaceae</taxon>
        <taxon>Ostreobium</taxon>
    </lineage>
</organism>
<gene>
    <name evidence="1" type="ORF">OSTQU699_LOCUS6920</name>
</gene>
<dbReference type="AlphaFoldDB" id="A0A8S1J753"/>
<accession>A0A8S1J753</accession>
<keyword evidence="2" id="KW-1185">Reference proteome</keyword>
<reference evidence="1" key="1">
    <citation type="submission" date="2020-12" db="EMBL/GenBank/DDBJ databases">
        <authorList>
            <person name="Iha C."/>
        </authorList>
    </citation>
    <scope>NUCLEOTIDE SEQUENCE</scope>
</reference>